<comment type="caution">
    <text evidence="2">The sequence shown here is derived from an EMBL/GenBank/DDBJ whole genome shotgun (WGS) entry which is preliminary data.</text>
</comment>
<gene>
    <name evidence="2" type="ORF">Nepgr_005098</name>
</gene>
<accession>A0AAD3S2J1</accession>
<dbReference type="Proteomes" id="UP001279734">
    <property type="component" value="Unassembled WGS sequence"/>
</dbReference>
<evidence type="ECO:0008006" key="4">
    <source>
        <dbReference type="Google" id="ProtNLM"/>
    </source>
</evidence>
<evidence type="ECO:0000313" key="3">
    <source>
        <dbReference type="Proteomes" id="UP001279734"/>
    </source>
</evidence>
<sequence length="111" mass="12351">MGRVCHQRSTSSSARRISDWFRKIIMKFILSLPSRTNNASTTQATTSVLRRQSCDGRMSASEPPKTSSLGSSSYYSSESHYSEAIADCIEFFNRSSSHNGFLNSQKSDVVI</sequence>
<feature type="compositionally biased region" description="Low complexity" evidence="1">
    <location>
        <begin position="36"/>
        <end position="47"/>
    </location>
</feature>
<organism evidence="2 3">
    <name type="scientific">Nepenthes gracilis</name>
    <name type="common">Slender pitcher plant</name>
    <dbReference type="NCBI Taxonomy" id="150966"/>
    <lineage>
        <taxon>Eukaryota</taxon>
        <taxon>Viridiplantae</taxon>
        <taxon>Streptophyta</taxon>
        <taxon>Embryophyta</taxon>
        <taxon>Tracheophyta</taxon>
        <taxon>Spermatophyta</taxon>
        <taxon>Magnoliopsida</taxon>
        <taxon>eudicotyledons</taxon>
        <taxon>Gunneridae</taxon>
        <taxon>Pentapetalae</taxon>
        <taxon>Caryophyllales</taxon>
        <taxon>Nepenthaceae</taxon>
        <taxon>Nepenthes</taxon>
    </lineage>
</organism>
<protein>
    <recommendedName>
        <fullName evidence="4">Josephin-like protein</fullName>
    </recommendedName>
</protein>
<reference evidence="2" key="1">
    <citation type="submission" date="2023-05" db="EMBL/GenBank/DDBJ databases">
        <title>Nepenthes gracilis genome sequencing.</title>
        <authorList>
            <person name="Fukushima K."/>
        </authorList>
    </citation>
    <scope>NUCLEOTIDE SEQUENCE</scope>
    <source>
        <strain evidence="2">SING2019-196</strain>
    </source>
</reference>
<evidence type="ECO:0000313" key="2">
    <source>
        <dbReference type="EMBL" id="GMH03259.1"/>
    </source>
</evidence>
<feature type="region of interest" description="Disordered" evidence="1">
    <location>
        <begin position="36"/>
        <end position="75"/>
    </location>
</feature>
<evidence type="ECO:0000256" key="1">
    <source>
        <dbReference type="SAM" id="MobiDB-lite"/>
    </source>
</evidence>
<dbReference type="PANTHER" id="PTHR35111:SF5">
    <property type="entry name" value="F10A5.9"/>
    <property type="match status" value="1"/>
</dbReference>
<proteinExistence type="predicted"/>
<name>A0AAD3S2J1_NEPGR</name>
<keyword evidence="3" id="KW-1185">Reference proteome</keyword>
<dbReference type="PANTHER" id="PTHR35111">
    <property type="entry name" value="F10A5.9-RELATED"/>
    <property type="match status" value="1"/>
</dbReference>
<dbReference type="EMBL" id="BSYO01000004">
    <property type="protein sequence ID" value="GMH03259.1"/>
    <property type="molecule type" value="Genomic_DNA"/>
</dbReference>
<dbReference type="AlphaFoldDB" id="A0AAD3S2J1"/>